<dbReference type="OrthoDB" id="3067692at2759"/>
<gene>
    <name evidence="1" type="ORF">BDN70DRAFT_943007</name>
</gene>
<dbReference type="Proteomes" id="UP000807469">
    <property type="component" value="Unassembled WGS sequence"/>
</dbReference>
<reference evidence="1" key="1">
    <citation type="submission" date="2020-11" db="EMBL/GenBank/DDBJ databases">
        <authorList>
            <consortium name="DOE Joint Genome Institute"/>
            <person name="Ahrendt S."/>
            <person name="Riley R."/>
            <person name="Andreopoulos W."/>
            <person name="Labutti K."/>
            <person name="Pangilinan J."/>
            <person name="Ruiz-Duenas F.J."/>
            <person name="Barrasa J.M."/>
            <person name="Sanchez-Garcia M."/>
            <person name="Camarero S."/>
            <person name="Miyauchi S."/>
            <person name="Serrano A."/>
            <person name="Linde D."/>
            <person name="Babiker R."/>
            <person name="Drula E."/>
            <person name="Ayuso-Fernandez I."/>
            <person name="Pacheco R."/>
            <person name="Padilla G."/>
            <person name="Ferreira P."/>
            <person name="Barriuso J."/>
            <person name="Kellner H."/>
            <person name="Castanera R."/>
            <person name="Alfaro M."/>
            <person name="Ramirez L."/>
            <person name="Pisabarro A.G."/>
            <person name="Kuo A."/>
            <person name="Tritt A."/>
            <person name="Lipzen A."/>
            <person name="He G."/>
            <person name="Yan M."/>
            <person name="Ng V."/>
            <person name="Cullen D."/>
            <person name="Martin F."/>
            <person name="Rosso M.-N."/>
            <person name="Henrissat B."/>
            <person name="Hibbett D."/>
            <person name="Martinez A.T."/>
            <person name="Grigoriev I.V."/>
        </authorList>
    </citation>
    <scope>NUCLEOTIDE SEQUENCE</scope>
    <source>
        <strain evidence="1">CIRM-BRFM 674</strain>
    </source>
</reference>
<sequence>IQWCSSCRDGGDDLNKCTKCVRVYCRTCIEVEKDLAFVCPKCFLDDHKKNKFIPYPFTLLRAPSAREIFPTYSAAHLAVFCFHLTDIRSSENPAAGVFLTLIPWFNGNIVYFDIDFDFSCYHSNFDRRMTEVLKMFNQNPLNIFKQFVVFVTTHSDPRNGYLHISTNNKGAVSAEQLLNYIFNKPFCDLLQRGSNNILGILACGALTMIPESRKQIQDFANRNIFCKILTFSQAAFQPSLSFRFFQDLALNHYVYSRQNIAHLLPDNTTLGAHTGIVEFSKNKCSTYVWSHRGSWPMGIAVSSQCSNCAVLDCVKPQYRKSTDATTVHECSNPKCNWTKPYDYAGPSAEKLKLYIYVTKCIYIYDFFDIHVTLW</sequence>
<feature type="non-terminal residue" evidence="1">
    <location>
        <position position="1"/>
    </location>
</feature>
<name>A0A9P6CS28_9AGAR</name>
<dbReference type="AlphaFoldDB" id="A0A9P6CS28"/>
<organism evidence="1 2">
    <name type="scientific">Pholiota conissans</name>
    <dbReference type="NCBI Taxonomy" id="109636"/>
    <lineage>
        <taxon>Eukaryota</taxon>
        <taxon>Fungi</taxon>
        <taxon>Dikarya</taxon>
        <taxon>Basidiomycota</taxon>
        <taxon>Agaricomycotina</taxon>
        <taxon>Agaricomycetes</taxon>
        <taxon>Agaricomycetidae</taxon>
        <taxon>Agaricales</taxon>
        <taxon>Agaricineae</taxon>
        <taxon>Strophariaceae</taxon>
        <taxon>Pholiota</taxon>
    </lineage>
</organism>
<protein>
    <submittedName>
        <fullName evidence="1">Uncharacterized protein</fullName>
    </submittedName>
</protein>
<dbReference type="EMBL" id="MU156188">
    <property type="protein sequence ID" value="KAF9470183.1"/>
    <property type="molecule type" value="Genomic_DNA"/>
</dbReference>
<evidence type="ECO:0000313" key="1">
    <source>
        <dbReference type="EMBL" id="KAF9470183.1"/>
    </source>
</evidence>
<evidence type="ECO:0000313" key="2">
    <source>
        <dbReference type="Proteomes" id="UP000807469"/>
    </source>
</evidence>
<accession>A0A9P6CS28</accession>
<keyword evidence="2" id="KW-1185">Reference proteome</keyword>
<comment type="caution">
    <text evidence="1">The sequence shown here is derived from an EMBL/GenBank/DDBJ whole genome shotgun (WGS) entry which is preliminary data.</text>
</comment>
<proteinExistence type="predicted"/>